<sequence>MRGDFEAYLSANYQGRQFTLEELLAWEDEAGVDVAVVMPNTEVVPKNRELGETLKGNKRTLGCALINPCTGDAAVKEIRSAIRDWGLRGMKLMPVIHKYAIDDPMVDGVMRAARELGIIVSIHSGPDNCHPTRIGNLAKRFPEITVIMDHMGLPDNLPEGVEAAQQNKNISLGTTILRFHKRWGNDPNAVVPTEVKAAIDKLGPERVVFGSNMPEYRPIQVMDALRRLNIGPEAEKLIFGENLKRIYGLK</sequence>
<reference evidence="3 4" key="1">
    <citation type="journal article" date="2016" name="Nat. Commun.">
        <title>Thousands of microbial genomes shed light on interconnected biogeochemical processes in an aquifer system.</title>
        <authorList>
            <person name="Anantharaman K."/>
            <person name="Brown C.T."/>
            <person name="Hug L.A."/>
            <person name="Sharon I."/>
            <person name="Castelle C.J."/>
            <person name="Probst A.J."/>
            <person name="Thomas B.C."/>
            <person name="Singh A."/>
            <person name="Wilkins M.J."/>
            <person name="Karaoz U."/>
            <person name="Brodie E.L."/>
            <person name="Williams K.H."/>
            <person name="Hubbard S.S."/>
            <person name="Banfield J.F."/>
        </authorList>
    </citation>
    <scope>NUCLEOTIDE SEQUENCE [LARGE SCALE GENOMIC DNA]</scope>
    <source>
        <strain evidence="4">RIFCSPLOWO2_12_FULL_64_10</strain>
    </source>
</reference>
<dbReference type="AlphaFoldDB" id="A0A1F6D2M1"/>
<dbReference type="GO" id="GO:0019748">
    <property type="term" value="P:secondary metabolic process"/>
    <property type="evidence" value="ECO:0007669"/>
    <property type="project" value="TreeGrafter"/>
</dbReference>
<dbReference type="Gene3D" id="3.20.20.140">
    <property type="entry name" value="Metal-dependent hydrolases"/>
    <property type="match status" value="1"/>
</dbReference>
<protein>
    <recommendedName>
        <fullName evidence="2">Amidohydrolase-related domain-containing protein</fullName>
    </recommendedName>
</protein>
<dbReference type="Proteomes" id="UP000178606">
    <property type="component" value="Unassembled WGS sequence"/>
</dbReference>
<dbReference type="InterPro" id="IPR032465">
    <property type="entry name" value="ACMSD"/>
</dbReference>
<evidence type="ECO:0000259" key="2">
    <source>
        <dbReference type="Pfam" id="PF04909"/>
    </source>
</evidence>
<gene>
    <name evidence="3" type="ORF">A3F84_16710</name>
</gene>
<dbReference type="SUPFAM" id="SSF51556">
    <property type="entry name" value="Metallo-dependent hydrolases"/>
    <property type="match status" value="1"/>
</dbReference>
<name>A0A1F6D2M1_HANXR</name>
<comment type="caution">
    <text evidence="3">The sequence shown here is derived from an EMBL/GenBank/DDBJ whole genome shotgun (WGS) entry which is preliminary data.</text>
</comment>
<accession>A0A1F6D2M1</accession>
<evidence type="ECO:0000256" key="1">
    <source>
        <dbReference type="ARBA" id="ARBA00023239"/>
    </source>
</evidence>
<keyword evidence="1" id="KW-0456">Lyase</keyword>
<feature type="domain" description="Amidohydrolase-related" evidence="2">
    <location>
        <begin position="4"/>
        <end position="249"/>
    </location>
</feature>
<dbReference type="CDD" id="cd01292">
    <property type="entry name" value="metallo-dependent_hydrolases"/>
    <property type="match status" value="1"/>
</dbReference>
<dbReference type="GO" id="GO:0016831">
    <property type="term" value="F:carboxy-lyase activity"/>
    <property type="evidence" value="ECO:0007669"/>
    <property type="project" value="InterPro"/>
</dbReference>
<evidence type="ECO:0000313" key="4">
    <source>
        <dbReference type="Proteomes" id="UP000178606"/>
    </source>
</evidence>
<dbReference type="EMBL" id="MFKF01000071">
    <property type="protein sequence ID" value="OGG55560.1"/>
    <property type="molecule type" value="Genomic_DNA"/>
</dbReference>
<evidence type="ECO:0000313" key="3">
    <source>
        <dbReference type="EMBL" id="OGG55560.1"/>
    </source>
</evidence>
<organism evidence="3 4">
    <name type="scientific">Handelsmanbacteria sp. (strain RIFCSPLOWO2_12_FULL_64_10)</name>
    <dbReference type="NCBI Taxonomy" id="1817868"/>
    <lineage>
        <taxon>Bacteria</taxon>
        <taxon>Candidatus Handelsmaniibacteriota</taxon>
    </lineage>
</organism>
<dbReference type="InterPro" id="IPR032466">
    <property type="entry name" value="Metal_Hydrolase"/>
</dbReference>
<dbReference type="Pfam" id="PF04909">
    <property type="entry name" value="Amidohydro_2"/>
    <property type="match status" value="1"/>
</dbReference>
<dbReference type="GO" id="GO:0005737">
    <property type="term" value="C:cytoplasm"/>
    <property type="evidence" value="ECO:0007669"/>
    <property type="project" value="TreeGrafter"/>
</dbReference>
<dbReference type="PANTHER" id="PTHR21240:SF28">
    <property type="entry name" value="ISO-OROTATE DECARBOXYLASE (EUROFUNG)"/>
    <property type="match status" value="1"/>
</dbReference>
<proteinExistence type="predicted"/>
<dbReference type="PANTHER" id="PTHR21240">
    <property type="entry name" value="2-AMINO-3-CARBOXYLMUCONATE-6-SEMIALDEHYDE DECARBOXYLASE"/>
    <property type="match status" value="1"/>
</dbReference>
<dbReference type="InterPro" id="IPR006680">
    <property type="entry name" value="Amidohydro-rel"/>
</dbReference>
<dbReference type="GO" id="GO:0016787">
    <property type="term" value="F:hydrolase activity"/>
    <property type="evidence" value="ECO:0007669"/>
    <property type="project" value="InterPro"/>
</dbReference>